<proteinExistence type="predicted"/>
<keyword evidence="6" id="KW-1185">Reference proteome</keyword>
<feature type="domain" description="G5" evidence="4">
    <location>
        <begin position="367"/>
        <end position="447"/>
    </location>
</feature>
<evidence type="ECO:0000313" key="6">
    <source>
        <dbReference type="Proteomes" id="UP000242329"/>
    </source>
</evidence>
<dbReference type="PROSITE" id="PS51109">
    <property type="entry name" value="G5"/>
    <property type="match status" value="1"/>
</dbReference>
<protein>
    <submittedName>
        <fullName evidence="5">Vancomycin resistance protein YoaR, contains peptidoglycan-binding and VanW domains</fullName>
    </submittedName>
</protein>
<evidence type="ECO:0000259" key="4">
    <source>
        <dbReference type="PROSITE" id="PS51109"/>
    </source>
</evidence>
<keyword evidence="3" id="KW-0472">Membrane</keyword>
<keyword evidence="3" id="KW-0812">Transmembrane</keyword>
<dbReference type="STRING" id="1123382.SAMN02745221_01034"/>
<accession>A0A1M5MVA8</accession>
<keyword evidence="3" id="KW-1133">Transmembrane helix</keyword>
<dbReference type="SMART" id="SM01208">
    <property type="entry name" value="G5"/>
    <property type="match status" value="1"/>
</dbReference>
<gene>
    <name evidence="5" type="ORF">SAMN02745221_01034</name>
</gene>
<dbReference type="RefSeq" id="WP_073091021.1">
    <property type="nucleotide sequence ID" value="NZ_FQWY01000013.1"/>
</dbReference>
<reference evidence="6" key="1">
    <citation type="submission" date="2016-11" db="EMBL/GenBank/DDBJ databases">
        <authorList>
            <person name="Varghese N."/>
            <person name="Submissions S."/>
        </authorList>
    </citation>
    <scope>NUCLEOTIDE SEQUENCE [LARGE SCALE GENOMIC DNA]</scope>
    <source>
        <strain evidence="6">DSM 11003</strain>
    </source>
</reference>
<organism evidence="5 6">
    <name type="scientific">Thermosyntropha lipolytica DSM 11003</name>
    <dbReference type="NCBI Taxonomy" id="1123382"/>
    <lineage>
        <taxon>Bacteria</taxon>
        <taxon>Bacillati</taxon>
        <taxon>Bacillota</taxon>
        <taxon>Clostridia</taxon>
        <taxon>Eubacteriales</taxon>
        <taxon>Syntrophomonadaceae</taxon>
        <taxon>Thermosyntropha</taxon>
    </lineage>
</organism>
<sequence>MGSRVKGVLLVALAIFLGIVAAVFLYFYNVFYHSEVFLPGVHVAGLPVAGLTTADASYKMDEYIKRAMEKNIVFSYKDYQYVYRLKDLVYPLDSHKIVEEIWEKEKKRSLKSKILNMDGSQKIDYPVLLAYNPDIWEKITEEWRRDIDIYPRDARLEIKPLRGLVIVPDEEGRKVDEEKTKTGLPRRLEEIAEEKYNVPLVVNKVSPRVKAEDFKNIGLLSSYTTWYDVSLLDRSHNLAMAAKAIDGKVILAGEVFSFNEVVGERTFANGYRDALVIIGGKFMPGTGGGVCQVSSTLYNAVLLAGLPVVERHNHTLAVAYVPLGFDATVAYGLQDFKFKNSTPDPLYIRSEIGNGSLTVYIYGNMDYKCNVKTSHVIDKVMDFKEIREFKPDLKAGEEKIETKGNPGYIVRSFRHFYDNSGKLIKTEMLARDVYNPLNRLVYVGPKKNIAPPGDKKGATADEENNADSGANPPEMNNNQDIFPEDQL</sequence>
<dbReference type="Gene3D" id="2.20.230.10">
    <property type="entry name" value="Resuscitation-promoting factor rpfb"/>
    <property type="match status" value="1"/>
</dbReference>
<dbReference type="EMBL" id="FQWY01000013">
    <property type="protein sequence ID" value="SHG81280.1"/>
    <property type="molecule type" value="Genomic_DNA"/>
</dbReference>
<evidence type="ECO:0000313" key="5">
    <source>
        <dbReference type="EMBL" id="SHG81280.1"/>
    </source>
</evidence>
<feature type="transmembrane region" description="Helical" evidence="3">
    <location>
        <begin position="7"/>
        <end position="28"/>
    </location>
</feature>
<dbReference type="AlphaFoldDB" id="A0A1M5MVA8"/>
<dbReference type="Pfam" id="PF04294">
    <property type="entry name" value="VanW"/>
    <property type="match status" value="1"/>
</dbReference>
<dbReference type="Pfam" id="PF12229">
    <property type="entry name" value="PG_binding_4"/>
    <property type="match status" value="1"/>
</dbReference>
<dbReference type="PANTHER" id="PTHR35788:SF1">
    <property type="entry name" value="EXPORTED PROTEIN"/>
    <property type="match status" value="1"/>
</dbReference>
<dbReference type="PANTHER" id="PTHR35788">
    <property type="entry name" value="EXPORTED PROTEIN-RELATED"/>
    <property type="match status" value="1"/>
</dbReference>
<evidence type="ECO:0000256" key="2">
    <source>
        <dbReference type="SAM" id="MobiDB-lite"/>
    </source>
</evidence>
<dbReference type="InterPro" id="IPR022029">
    <property type="entry name" value="YoaR-like_PG-bd"/>
</dbReference>
<dbReference type="InterPro" id="IPR052913">
    <property type="entry name" value="Glycopeptide_resist_protein"/>
</dbReference>
<keyword evidence="1" id="KW-0732">Signal</keyword>
<evidence type="ECO:0000256" key="1">
    <source>
        <dbReference type="ARBA" id="ARBA00022729"/>
    </source>
</evidence>
<feature type="region of interest" description="Disordered" evidence="2">
    <location>
        <begin position="445"/>
        <end position="487"/>
    </location>
</feature>
<evidence type="ECO:0000256" key="3">
    <source>
        <dbReference type="SAM" id="Phobius"/>
    </source>
</evidence>
<dbReference type="OrthoDB" id="9797191at2"/>
<dbReference type="InterPro" id="IPR011098">
    <property type="entry name" value="G5_dom"/>
</dbReference>
<dbReference type="Pfam" id="PF07501">
    <property type="entry name" value="G5"/>
    <property type="match status" value="1"/>
</dbReference>
<dbReference type="InterPro" id="IPR007391">
    <property type="entry name" value="Vancomycin_resist_VanW"/>
</dbReference>
<dbReference type="Proteomes" id="UP000242329">
    <property type="component" value="Unassembled WGS sequence"/>
</dbReference>
<name>A0A1M5MVA8_9FIRM</name>